<dbReference type="OMA" id="CCRIKGS"/>
<dbReference type="InterPro" id="IPR009581">
    <property type="entry name" value="FAM20_C"/>
</dbReference>
<evidence type="ECO:0000256" key="1">
    <source>
        <dbReference type="ARBA" id="ARBA00004555"/>
    </source>
</evidence>
<reference evidence="7" key="2">
    <citation type="submission" date="2015-06" db="UniProtKB">
        <authorList>
            <consortium name="EnsemblMetazoa"/>
        </authorList>
    </citation>
    <scope>IDENTIFICATION</scope>
</reference>
<name>T1GFC4_MEGSC</name>
<keyword evidence="3" id="KW-0333">Golgi apparatus</keyword>
<dbReference type="GO" id="GO:0004674">
    <property type="term" value="F:protein serine/threonine kinase activity"/>
    <property type="evidence" value="ECO:0007669"/>
    <property type="project" value="TreeGrafter"/>
</dbReference>
<dbReference type="EnsemblMetazoa" id="MESCA002061-RA">
    <property type="protein sequence ID" value="MESCA002061-PA"/>
    <property type="gene ID" value="MESCA002061"/>
</dbReference>
<keyword evidence="4" id="KW-1015">Disulfide bond</keyword>
<protein>
    <recommendedName>
        <fullName evidence="6">FAM20 C-terminal domain-containing protein</fullName>
    </recommendedName>
</protein>
<dbReference type="GO" id="GO:0005794">
    <property type="term" value="C:Golgi apparatus"/>
    <property type="evidence" value="ECO:0007669"/>
    <property type="project" value="UniProtKB-SubCell"/>
</dbReference>
<feature type="domain" description="FAM20 C-terminal" evidence="6">
    <location>
        <begin position="1"/>
        <end position="77"/>
    </location>
</feature>
<dbReference type="Pfam" id="PF06702">
    <property type="entry name" value="Fam20C"/>
    <property type="match status" value="1"/>
</dbReference>
<evidence type="ECO:0000313" key="8">
    <source>
        <dbReference type="Proteomes" id="UP000015102"/>
    </source>
</evidence>
<dbReference type="EMBL" id="CAQQ02176705">
    <property type="status" value="NOT_ANNOTATED_CDS"/>
    <property type="molecule type" value="Genomic_DNA"/>
</dbReference>
<comment type="similarity">
    <text evidence="2">Belongs to the FAM20 family.</text>
</comment>
<proteinExistence type="inferred from homology"/>
<evidence type="ECO:0000256" key="4">
    <source>
        <dbReference type="ARBA" id="ARBA00023157"/>
    </source>
</evidence>
<dbReference type="PANTHER" id="PTHR12450:SF22">
    <property type="entry name" value="EXTRACELLULAR SERINE_THREONINE PROTEIN CG31145"/>
    <property type="match status" value="1"/>
</dbReference>
<reference evidence="8" key="1">
    <citation type="submission" date="2013-02" db="EMBL/GenBank/DDBJ databases">
        <authorList>
            <person name="Hughes D."/>
        </authorList>
    </citation>
    <scope>NUCLEOTIDE SEQUENCE</scope>
    <source>
        <strain>Durham</strain>
        <strain evidence="8">NC isolate 2 -- Noor lab</strain>
    </source>
</reference>
<dbReference type="AlphaFoldDB" id="T1GFC4"/>
<evidence type="ECO:0000259" key="6">
    <source>
        <dbReference type="Pfam" id="PF06702"/>
    </source>
</evidence>
<dbReference type="InterPro" id="IPR024869">
    <property type="entry name" value="FAM20"/>
</dbReference>
<dbReference type="HOGENOM" id="CLU_2471645_0_0_1"/>
<evidence type="ECO:0000256" key="2">
    <source>
        <dbReference type="ARBA" id="ARBA00006557"/>
    </source>
</evidence>
<sequence>MSILAPILQCCMIRQTTLEKLLEFHNGPTPLSQVMRKKMNHDPVAPVLWEPHLAALDRRIEIILQGVRDCLKKNPSDDNSAAEDDVSS</sequence>
<evidence type="ECO:0000256" key="3">
    <source>
        <dbReference type="ARBA" id="ARBA00023034"/>
    </source>
</evidence>
<dbReference type="Proteomes" id="UP000015102">
    <property type="component" value="Unassembled WGS sequence"/>
</dbReference>
<evidence type="ECO:0000256" key="5">
    <source>
        <dbReference type="ARBA" id="ARBA00023180"/>
    </source>
</evidence>
<accession>T1GFC4</accession>
<comment type="subcellular location">
    <subcellularLocation>
        <location evidence="1">Golgi apparatus</location>
    </subcellularLocation>
</comment>
<organism evidence="7 8">
    <name type="scientific">Megaselia scalaris</name>
    <name type="common">Humpbacked fly</name>
    <name type="synonym">Phora scalaris</name>
    <dbReference type="NCBI Taxonomy" id="36166"/>
    <lineage>
        <taxon>Eukaryota</taxon>
        <taxon>Metazoa</taxon>
        <taxon>Ecdysozoa</taxon>
        <taxon>Arthropoda</taxon>
        <taxon>Hexapoda</taxon>
        <taxon>Insecta</taxon>
        <taxon>Pterygota</taxon>
        <taxon>Neoptera</taxon>
        <taxon>Endopterygota</taxon>
        <taxon>Diptera</taxon>
        <taxon>Brachycera</taxon>
        <taxon>Muscomorpha</taxon>
        <taxon>Platypezoidea</taxon>
        <taxon>Phoridae</taxon>
        <taxon>Megaseliini</taxon>
        <taxon>Megaselia</taxon>
    </lineage>
</organism>
<keyword evidence="5" id="KW-0325">Glycoprotein</keyword>
<dbReference type="STRING" id="36166.T1GFC4"/>
<evidence type="ECO:0000313" key="7">
    <source>
        <dbReference type="EnsemblMetazoa" id="MESCA002061-PA"/>
    </source>
</evidence>
<dbReference type="PANTHER" id="PTHR12450">
    <property type="entry name" value="DENTIN MATRIX PROTEIN 4 PROTEIN FAM20"/>
    <property type="match status" value="1"/>
</dbReference>
<keyword evidence="8" id="KW-1185">Reference proteome</keyword>